<name>A0A1I2DU29_9BACT</name>
<dbReference type="GO" id="GO:0016740">
    <property type="term" value="F:transferase activity"/>
    <property type="evidence" value="ECO:0007669"/>
    <property type="project" value="UniProtKB-KW"/>
</dbReference>
<dbReference type="AlphaFoldDB" id="A0A1I2DU29"/>
<keyword evidence="3" id="KW-1185">Reference proteome</keyword>
<evidence type="ECO:0000313" key="3">
    <source>
        <dbReference type="Proteomes" id="UP000199513"/>
    </source>
</evidence>
<dbReference type="RefSeq" id="WP_091541711.1">
    <property type="nucleotide sequence ID" value="NZ_FONY01000008.1"/>
</dbReference>
<evidence type="ECO:0000313" key="2">
    <source>
        <dbReference type="EMBL" id="SFE84075.1"/>
    </source>
</evidence>
<dbReference type="Pfam" id="PF04230">
    <property type="entry name" value="PS_pyruv_trans"/>
    <property type="match status" value="1"/>
</dbReference>
<keyword evidence="2" id="KW-0808">Transferase</keyword>
<dbReference type="OrthoDB" id="1814359at2"/>
<dbReference type="Proteomes" id="UP000199513">
    <property type="component" value="Unassembled WGS sequence"/>
</dbReference>
<dbReference type="InterPro" id="IPR007345">
    <property type="entry name" value="Polysacch_pyruvyl_Trfase"/>
</dbReference>
<feature type="domain" description="Polysaccharide pyruvyl transferase" evidence="1">
    <location>
        <begin position="22"/>
        <end position="337"/>
    </location>
</feature>
<dbReference type="EMBL" id="FONY01000008">
    <property type="protein sequence ID" value="SFE84075.1"/>
    <property type="molecule type" value="Genomic_DNA"/>
</dbReference>
<accession>A0A1I2DU29</accession>
<gene>
    <name evidence="2" type="ORF">SAMN04488541_100810</name>
</gene>
<sequence>MLDNHLNHFNTVAIFGEWNTQNLGDKAIGANASQFFLDLGYQVKLFNFGSFSYQGHVKSENDIEKYFLKEESPPPVSLSKQYKVSFLKKILPAFFFTFFKNCIRFFRHLKSMKKLANQMRDCKFIVVGGGALLENVSFHFTISMLSLLTLKRWTKKDFYCLGCSSSSKYDWFSGYITKKFLESAKLVAVRDENTAQMLFENFGRQFPIFGDFALDLNHIYYRKQENLKINHKNEVRVAINLMRYIGEYKEKQEMYERHLCEMIEHLLYDQRVEKKFVVSLFTTGDDGDYELVKKIGQRYGLQTFNPKSLGMLNEIYEKHDVVVASRLHATILAFSAGSIVIGIGLQGKKRGFFKNIGLESYCVDFWRNETVNDMLCLFYNLDILASQYEQIQLETLFKQKNNIIKILQTHQS</sequence>
<dbReference type="PANTHER" id="PTHR36836">
    <property type="entry name" value="COLANIC ACID BIOSYNTHESIS PROTEIN WCAK"/>
    <property type="match status" value="1"/>
</dbReference>
<evidence type="ECO:0000259" key="1">
    <source>
        <dbReference type="Pfam" id="PF04230"/>
    </source>
</evidence>
<dbReference type="PANTHER" id="PTHR36836:SF1">
    <property type="entry name" value="COLANIC ACID BIOSYNTHESIS PROTEIN WCAK"/>
    <property type="match status" value="1"/>
</dbReference>
<reference evidence="2 3" key="1">
    <citation type="submission" date="2016-10" db="EMBL/GenBank/DDBJ databases">
        <authorList>
            <person name="de Groot N.N."/>
        </authorList>
    </citation>
    <scope>NUCLEOTIDE SEQUENCE [LARGE SCALE GENOMIC DNA]</scope>
    <source>
        <strain>GEY</strain>
        <strain evidence="3">DSM 9560</strain>
    </source>
</reference>
<organism evidence="2 3">
    <name type="scientific">Thermoflexibacter ruber</name>
    <dbReference type="NCBI Taxonomy" id="1003"/>
    <lineage>
        <taxon>Bacteria</taxon>
        <taxon>Pseudomonadati</taxon>
        <taxon>Bacteroidota</taxon>
        <taxon>Cytophagia</taxon>
        <taxon>Cytophagales</taxon>
        <taxon>Thermoflexibacteraceae</taxon>
        <taxon>Thermoflexibacter</taxon>
    </lineage>
</organism>
<proteinExistence type="predicted"/>
<dbReference type="STRING" id="1003.SAMN04488541_100810"/>
<protein>
    <submittedName>
        <fullName evidence="2">Polysaccharide pyruvyl transferase family protein WcaK</fullName>
    </submittedName>
</protein>